<keyword evidence="3" id="KW-1185">Reference proteome</keyword>
<gene>
    <name evidence="2" type="ORF">SETTUDRAFT_19091</name>
</gene>
<name>R0IPB4_EXST2</name>
<dbReference type="Proteomes" id="UP000016935">
    <property type="component" value="Unassembled WGS sequence"/>
</dbReference>
<dbReference type="OrthoDB" id="3800724at2759"/>
<dbReference type="EMBL" id="KB908592">
    <property type="protein sequence ID" value="EOA86576.1"/>
    <property type="molecule type" value="Genomic_DNA"/>
</dbReference>
<organism evidence="2 3">
    <name type="scientific">Exserohilum turcicum (strain 28A)</name>
    <name type="common">Northern leaf blight fungus</name>
    <name type="synonym">Setosphaeria turcica</name>
    <dbReference type="NCBI Taxonomy" id="671987"/>
    <lineage>
        <taxon>Eukaryota</taxon>
        <taxon>Fungi</taxon>
        <taxon>Dikarya</taxon>
        <taxon>Ascomycota</taxon>
        <taxon>Pezizomycotina</taxon>
        <taxon>Dothideomycetes</taxon>
        <taxon>Pleosporomycetidae</taxon>
        <taxon>Pleosporales</taxon>
        <taxon>Pleosporineae</taxon>
        <taxon>Pleosporaceae</taxon>
        <taxon>Exserohilum</taxon>
    </lineage>
</organism>
<feature type="region of interest" description="Disordered" evidence="1">
    <location>
        <begin position="459"/>
        <end position="479"/>
    </location>
</feature>
<accession>R0IPB4</accession>
<dbReference type="Gene3D" id="3.80.10.10">
    <property type="entry name" value="Ribonuclease Inhibitor"/>
    <property type="match status" value="1"/>
</dbReference>
<dbReference type="InterPro" id="IPR032675">
    <property type="entry name" value="LRR_dom_sf"/>
</dbReference>
<evidence type="ECO:0000256" key="1">
    <source>
        <dbReference type="SAM" id="MobiDB-lite"/>
    </source>
</evidence>
<reference evidence="2 3" key="1">
    <citation type="journal article" date="2012" name="PLoS Pathog.">
        <title>Diverse lifestyles and strategies of plant pathogenesis encoded in the genomes of eighteen Dothideomycetes fungi.</title>
        <authorList>
            <person name="Ohm R.A."/>
            <person name="Feau N."/>
            <person name="Henrissat B."/>
            <person name="Schoch C.L."/>
            <person name="Horwitz B.A."/>
            <person name="Barry K.W."/>
            <person name="Condon B.J."/>
            <person name="Copeland A.C."/>
            <person name="Dhillon B."/>
            <person name="Glaser F."/>
            <person name="Hesse C.N."/>
            <person name="Kosti I."/>
            <person name="LaButti K."/>
            <person name="Lindquist E.A."/>
            <person name="Lucas S."/>
            <person name="Salamov A.A."/>
            <person name="Bradshaw R.E."/>
            <person name="Ciuffetti L."/>
            <person name="Hamelin R.C."/>
            <person name="Kema G.H.J."/>
            <person name="Lawrence C."/>
            <person name="Scott J.A."/>
            <person name="Spatafora J.W."/>
            <person name="Turgeon B.G."/>
            <person name="de Wit P.J.G.M."/>
            <person name="Zhong S."/>
            <person name="Goodwin S.B."/>
            <person name="Grigoriev I.V."/>
        </authorList>
    </citation>
    <scope>NUCLEOTIDE SEQUENCE [LARGE SCALE GENOMIC DNA]</scope>
    <source>
        <strain evidence="3">28A</strain>
    </source>
</reference>
<proteinExistence type="predicted"/>
<evidence type="ECO:0000313" key="3">
    <source>
        <dbReference type="Proteomes" id="UP000016935"/>
    </source>
</evidence>
<dbReference type="HOGENOM" id="CLU_670860_0_0_1"/>
<dbReference type="SUPFAM" id="SSF52047">
    <property type="entry name" value="RNI-like"/>
    <property type="match status" value="1"/>
</dbReference>
<evidence type="ECO:0008006" key="4">
    <source>
        <dbReference type="Google" id="ProtNLM"/>
    </source>
</evidence>
<reference evidence="2 3" key="2">
    <citation type="journal article" date="2013" name="PLoS Genet.">
        <title>Comparative genome structure, secondary metabolite, and effector coding capacity across Cochliobolus pathogens.</title>
        <authorList>
            <person name="Condon B.J."/>
            <person name="Leng Y."/>
            <person name="Wu D."/>
            <person name="Bushley K.E."/>
            <person name="Ohm R.A."/>
            <person name="Otillar R."/>
            <person name="Martin J."/>
            <person name="Schackwitz W."/>
            <person name="Grimwood J."/>
            <person name="MohdZainudin N."/>
            <person name="Xue C."/>
            <person name="Wang R."/>
            <person name="Manning V.A."/>
            <person name="Dhillon B."/>
            <person name="Tu Z.J."/>
            <person name="Steffenson B.J."/>
            <person name="Salamov A."/>
            <person name="Sun H."/>
            <person name="Lowry S."/>
            <person name="LaButti K."/>
            <person name="Han J."/>
            <person name="Copeland A."/>
            <person name="Lindquist E."/>
            <person name="Barry K."/>
            <person name="Schmutz J."/>
            <person name="Baker S.E."/>
            <person name="Ciuffetti L.M."/>
            <person name="Grigoriev I.V."/>
            <person name="Zhong S."/>
            <person name="Turgeon B.G."/>
        </authorList>
    </citation>
    <scope>NUCLEOTIDE SEQUENCE [LARGE SCALE GENOMIC DNA]</scope>
    <source>
        <strain evidence="3">28A</strain>
    </source>
</reference>
<dbReference type="RefSeq" id="XP_008024871.1">
    <property type="nucleotide sequence ID" value="XM_008026680.1"/>
</dbReference>
<sequence>MDSLSEELLDQIISEAVSPLPNRHSAGYHDLLSISMVSRKFRRIVEPYLYRSVVIFENNRDKLLRTTFSRTELPQYIREIFLAHLHDVAREASCLAARFPSLHKLDLDLTSCKLSDLLPVLQLPSLTALGLSGMVARRIADPGPDDWRITNTAITSLDMSFSDPADWWEDCNEIWKFAAVFRNLRILSIHSDYEPERKHALNGPVFRCLVHAFRHVFETSLRSFTFGYNDIHHGYLHQGDATISDALDARAILKQSHLEHLKIDTMCLHRPRQTENLRSLELGPSCLPSSLRTLYLRHLVAAGNLNPIERNLMHSDEAQCLSQLVNLGTRRARFPHLDKMALAISLPVFFEDVAARILKVQARKVKLHLELILMSAWDYVSDDITRSWPEYDAIRDPRQPFYDPTLPLMNNAALQQQAMTRPSMRNPVGGGLKKGIDSLTRLLERKIDRQILTVQTRAYDASAPSPAPPANAGTKHIYS</sequence>
<protein>
    <recommendedName>
        <fullName evidence="4">F-box domain-containing protein</fullName>
    </recommendedName>
</protein>
<dbReference type="GeneID" id="19402158"/>
<evidence type="ECO:0000313" key="2">
    <source>
        <dbReference type="EMBL" id="EOA86576.1"/>
    </source>
</evidence>
<dbReference type="AlphaFoldDB" id="R0IPB4"/>